<protein>
    <recommendedName>
        <fullName evidence="7">3-oxo-5-alpha-steroid 4-dehydrogenase C-terminal domain-containing protein</fullName>
    </recommendedName>
</protein>
<feature type="transmembrane region" description="Helical" evidence="6">
    <location>
        <begin position="69"/>
        <end position="86"/>
    </location>
</feature>
<dbReference type="Proteomes" id="UP001165160">
    <property type="component" value="Unassembled WGS sequence"/>
</dbReference>
<dbReference type="PANTHER" id="PTHR10556">
    <property type="entry name" value="3-OXO-5-ALPHA-STEROID 4-DEHYDROGENASE"/>
    <property type="match status" value="1"/>
</dbReference>
<evidence type="ECO:0000259" key="7">
    <source>
        <dbReference type="Pfam" id="PF02544"/>
    </source>
</evidence>
<keyword evidence="3 6" id="KW-0812">Transmembrane</keyword>
<evidence type="ECO:0000256" key="4">
    <source>
        <dbReference type="ARBA" id="ARBA00022989"/>
    </source>
</evidence>
<name>A0A9W7BJ35_9STRA</name>
<dbReference type="InterPro" id="IPR001104">
    <property type="entry name" value="3-oxo-5_a-steroid_4-DH_C"/>
</dbReference>
<dbReference type="EMBL" id="BRXX01000076">
    <property type="protein sequence ID" value="GMH87924.1"/>
    <property type="molecule type" value="Genomic_DNA"/>
</dbReference>
<feature type="transmembrane region" description="Helical" evidence="6">
    <location>
        <begin position="15"/>
        <end position="40"/>
    </location>
</feature>
<feature type="transmembrane region" description="Helical" evidence="6">
    <location>
        <begin position="160"/>
        <end position="180"/>
    </location>
</feature>
<feature type="domain" description="3-oxo-5-alpha-steroid 4-dehydrogenase C-terminal" evidence="7">
    <location>
        <begin position="118"/>
        <end position="231"/>
    </location>
</feature>
<sequence length="231" mass="26174">MFFAFPQTPLDRVDLSVAVLLGACVVLMGFGNALNIPLLGRSQGFMTYSKFAQEKAGRMIPSMELPSRLGMFLLYFPPALLAFSSLRPQAYTAFAWMNIYYADKISPPLSDDPLTASEDVFLSVGLALFFIGQGGNLYHHWCLRCLRKLGEVGYKVPTGGLFEFVAAPHYLFELISWLGVAFCTRHIYALVLFVGMCAYLFERASAQDEWNRKKLKDKYLAHRKRILPFIW</sequence>
<comment type="subcellular location">
    <subcellularLocation>
        <location evidence="1">Membrane</location>
        <topology evidence="1">Multi-pass membrane protein</topology>
    </subcellularLocation>
</comment>
<dbReference type="Gene3D" id="1.20.120.1630">
    <property type="match status" value="1"/>
</dbReference>
<evidence type="ECO:0000256" key="2">
    <source>
        <dbReference type="ARBA" id="ARBA00007742"/>
    </source>
</evidence>
<evidence type="ECO:0000313" key="8">
    <source>
        <dbReference type="EMBL" id="GMH87924.1"/>
    </source>
</evidence>
<comment type="caution">
    <text evidence="8">The sequence shown here is derived from an EMBL/GenBank/DDBJ whole genome shotgun (WGS) entry which is preliminary data.</text>
</comment>
<gene>
    <name evidence="8" type="ORF">TrVE_jg6850</name>
</gene>
<evidence type="ECO:0000256" key="6">
    <source>
        <dbReference type="SAM" id="Phobius"/>
    </source>
</evidence>
<dbReference type="Pfam" id="PF02544">
    <property type="entry name" value="Steroid_dh"/>
    <property type="match status" value="1"/>
</dbReference>
<dbReference type="PANTHER" id="PTHR10556:SF35">
    <property type="entry name" value="3-OXO-5-ALPHA-STEROID 4-DEHYDROGENASE FAMILY PROTEIN"/>
    <property type="match status" value="1"/>
</dbReference>
<feature type="transmembrane region" description="Helical" evidence="6">
    <location>
        <begin position="186"/>
        <end position="206"/>
    </location>
</feature>
<dbReference type="AlphaFoldDB" id="A0A9W7BJ35"/>
<evidence type="ECO:0000256" key="5">
    <source>
        <dbReference type="ARBA" id="ARBA00023136"/>
    </source>
</evidence>
<accession>A0A9W7BJ35</accession>
<comment type="similarity">
    <text evidence="2">Belongs to the steroid 5-alpha reductase family.</text>
</comment>
<dbReference type="GO" id="GO:0016627">
    <property type="term" value="F:oxidoreductase activity, acting on the CH-CH group of donors"/>
    <property type="evidence" value="ECO:0007669"/>
    <property type="project" value="InterPro"/>
</dbReference>
<dbReference type="PROSITE" id="PS50244">
    <property type="entry name" value="S5A_REDUCTASE"/>
    <property type="match status" value="1"/>
</dbReference>
<feature type="transmembrane region" description="Helical" evidence="6">
    <location>
        <begin position="120"/>
        <end position="139"/>
    </location>
</feature>
<keyword evidence="4 6" id="KW-1133">Transmembrane helix</keyword>
<reference evidence="9" key="1">
    <citation type="journal article" date="2023" name="Commun. Biol.">
        <title>Genome analysis of Parmales, the sister group of diatoms, reveals the evolutionary specialization of diatoms from phago-mixotrophs to photoautotrophs.</title>
        <authorList>
            <person name="Ban H."/>
            <person name="Sato S."/>
            <person name="Yoshikawa S."/>
            <person name="Yamada K."/>
            <person name="Nakamura Y."/>
            <person name="Ichinomiya M."/>
            <person name="Sato N."/>
            <person name="Blanc-Mathieu R."/>
            <person name="Endo H."/>
            <person name="Kuwata A."/>
            <person name="Ogata H."/>
        </authorList>
    </citation>
    <scope>NUCLEOTIDE SEQUENCE [LARGE SCALE GENOMIC DNA]</scope>
    <source>
        <strain evidence="9">NIES 3699</strain>
    </source>
</reference>
<dbReference type="GO" id="GO:0006629">
    <property type="term" value="P:lipid metabolic process"/>
    <property type="evidence" value="ECO:0007669"/>
    <property type="project" value="InterPro"/>
</dbReference>
<evidence type="ECO:0000256" key="1">
    <source>
        <dbReference type="ARBA" id="ARBA00004141"/>
    </source>
</evidence>
<keyword evidence="9" id="KW-1185">Reference proteome</keyword>
<organism evidence="8 9">
    <name type="scientific">Triparma verrucosa</name>
    <dbReference type="NCBI Taxonomy" id="1606542"/>
    <lineage>
        <taxon>Eukaryota</taxon>
        <taxon>Sar</taxon>
        <taxon>Stramenopiles</taxon>
        <taxon>Ochrophyta</taxon>
        <taxon>Bolidophyceae</taxon>
        <taxon>Parmales</taxon>
        <taxon>Triparmaceae</taxon>
        <taxon>Triparma</taxon>
    </lineage>
</organism>
<keyword evidence="5 6" id="KW-0472">Membrane</keyword>
<dbReference type="GO" id="GO:0016020">
    <property type="term" value="C:membrane"/>
    <property type="evidence" value="ECO:0007669"/>
    <property type="project" value="UniProtKB-SubCell"/>
</dbReference>
<evidence type="ECO:0000256" key="3">
    <source>
        <dbReference type="ARBA" id="ARBA00022692"/>
    </source>
</evidence>
<proteinExistence type="inferred from homology"/>
<evidence type="ECO:0000313" key="9">
    <source>
        <dbReference type="Proteomes" id="UP001165160"/>
    </source>
</evidence>
<dbReference type="InterPro" id="IPR039357">
    <property type="entry name" value="SRD5A/TECR"/>
</dbReference>